<comment type="function">
    <text evidence="1">Transcriptional repressor of xylose-utilizing enzymes.</text>
</comment>
<comment type="similarity">
    <text evidence="2">Belongs to the ROK (NagC/XylR) family.</text>
</comment>
<dbReference type="EMBL" id="JAOQJL010000034">
    <property type="protein sequence ID" value="MCU6766598.1"/>
    <property type="molecule type" value="Genomic_DNA"/>
</dbReference>
<dbReference type="InterPro" id="IPR036388">
    <property type="entry name" value="WH-like_DNA-bd_sf"/>
</dbReference>
<dbReference type="InterPro" id="IPR000600">
    <property type="entry name" value="ROK"/>
</dbReference>
<evidence type="ECO:0000256" key="2">
    <source>
        <dbReference type="ARBA" id="ARBA00006479"/>
    </source>
</evidence>
<dbReference type="Gene3D" id="3.30.420.40">
    <property type="match status" value="2"/>
</dbReference>
<dbReference type="Proteomes" id="UP001652409">
    <property type="component" value="Unassembled WGS sequence"/>
</dbReference>
<dbReference type="Pfam" id="PF00480">
    <property type="entry name" value="ROK"/>
    <property type="match status" value="1"/>
</dbReference>
<accession>A0ABT2TWI5</accession>
<evidence type="ECO:0000313" key="5">
    <source>
        <dbReference type="Proteomes" id="UP001652409"/>
    </source>
</evidence>
<name>A0ABT2TWI5_9FIRM</name>
<sequence length="420" mass="46672">MKETMRGLNQGNIQNLNRSLLLNLLRREKVCARTALAEHSGLKQATVTHIINDFMNWNLVKEVGLLTGVKGRRSIAISLNTEDLAVAGIRIARQNFSVGLFNLYGEAVMIRRTSIKHGQNAREIMDMVFHAMDKMIRQFPDKKILALGLAIPGPYNRVKGRISVVTEVEGWADIPLKDEFMEHYKIPVIIEEHANAAALAQFWYSKETNNTDVLVYVAFAQGIGAGIVNNGALLTGSTGAAGEIGHTTIDIHGPRCSCGNYGCLEGYCSSITFVKKLNEAFGKKDELTFSDAVLLVRKKDPTAVKLYMEMCDYLSIGIINVINSFNPRAIVIGDEMAHVNPTLMLERVISNVQKRVVPQTMETTSIRLSSYKQDSMVYGAAIIAINDIFQNPAYYFDPEQDPQGTDGTLHSHFRNVRFSL</sequence>
<dbReference type="SUPFAM" id="SSF46785">
    <property type="entry name" value="Winged helix' DNA-binding domain"/>
    <property type="match status" value="1"/>
</dbReference>
<evidence type="ECO:0000256" key="3">
    <source>
        <dbReference type="ARBA" id="ARBA00022629"/>
    </source>
</evidence>
<keyword evidence="3" id="KW-0859">Xylose metabolism</keyword>
<dbReference type="PANTHER" id="PTHR18964">
    <property type="entry name" value="ROK (REPRESSOR, ORF, KINASE) FAMILY"/>
    <property type="match status" value="1"/>
</dbReference>
<dbReference type="RefSeq" id="WP_158422406.1">
    <property type="nucleotide sequence ID" value="NZ_JAOQJL010000034.1"/>
</dbReference>
<dbReference type="PANTHER" id="PTHR18964:SF149">
    <property type="entry name" value="BIFUNCTIONAL UDP-N-ACETYLGLUCOSAMINE 2-EPIMERASE_N-ACETYLMANNOSAMINE KINASE"/>
    <property type="match status" value="1"/>
</dbReference>
<dbReference type="Gene3D" id="1.10.10.10">
    <property type="entry name" value="Winged helix-like DNA-binding domain superfamily/Winged helix DNA-binding domain"/>
    <property type="match status" value="1"/>
</dbReference>
<keyword evidence="5" id="KW-1185">Reference proteome</keyword>
<reference evidence="4 5" key="1">
    <citation type="journal article" date="2021" name="ISME Commun">
        <title>Automated analysis of genomic sequences facilitates high-throughput and comprehensive description of bacteria.</title>
        <authorList>
            <person name="Hitch T.C.A."/>
        </authorList>
    </citation>
    <scope>NUCLEOTIDE SEQUENCE [LARGE SCALE GENOMIC DNA]</scope>
    <source>
        <strain evidence="4 5">Sanger_23</strain>
    </source>
</reference>
<dbReference type="SUPFAM" id="SSF53067">
    <property type="entry name" value="Actin-like ATPase domain"/>
    <property type="match status" value="1"/>
</dbReference>
<dbReference type="InterPro" id="IPR043129">
    <property type="entry name" value="ATPase_NBD"/>
</dbReference>
<keyword evidence="3" id="KW-0119">Carbohydrate metabolism</keyword>
<organism evidence="4 5">
    <name type="scientific">Blautia ammoniilytica</name>
    <dbReference type="NCBI Taxonomy" id="2981782"/>
    <lineage>
        <taxon>Bacteria</taxon>
        <taxon>Bacillati</taxon>
        <taxon>Bacillota</taxon>
        <taxon>Clostridia</taxon>
        <taxon>Lachnospirales</taxon>
        <taxon>Lachnospiraceae</taxon>
        <taxon>Blautia</taxon>
    </lineage>
</organism>
<gene>
    <name evidence="4" type="ORF">OCV61_14505</name>
</gene>
<proteinExistence type="inferred from homology"/>
<evidence type="ECO:0000256" key="1">
    <source>
        <dbReference type="ARBA" id="ARBA00002486"/>
    </source>
</evidence>
<protein>
    <submittedName>
        <fullName evidence="4">ROK family protein</fullName>
    </submittedName>
</protein>
<evidence type="ECO:0000313" key="4">
    <source>
        <dbReference type="EMBL" id="MCU6766598.1"/>
    </source>
</evidence>
<comment type="caution">
    <text evidence="4">The sequence shown here is derived from an EMBL/GenBank/DDBJ whole genome shotgun (WGS) entry which is preliminary data.</text>
</comment>
<dbReference type="InterPro" id="IPR036390">
    <property type="entry name" value="WH_DNA-bd_sf"/>
</dbReference>